<comment type="pathway">
    <text evidence="1">Metabolic intermediate biosynthesis; (R)-mevalonate biosynthesis; (R)-mevalonate from acetyl-CoA: step 3/3.</text>
</comment>
<dbReference type="GO" id="GO:0015936">
    <property type="term" value="P:coenzyme A metabolic process"/>
    <property type="evidence" value="ECO:0007669"/>
    <property type="project" value="InterPro"/>
</dbReference>
<dbReference type="AlphaFoldDB" id="A0A183IAP5"/>
<dbReference type="PANTHER" id="PTHR10572:SF24">
    <property type="entry name" value="3-HYDROXY-3-METHYLGLUTARYL-COENZYME A REDUCTASE"/>
    <property type="match status" value="1"/>
</dbReference>
<reference evidence="5" key="1">
    <citation type="submission" date="2016-06" db="UniProtKB">
        <authorList>
            <consortium name="WormBaseParasite"/>
        </authorList>
    </citation>
    <scope>IDENTIFICATION</scope>
</reference>
<dbReference type="InterPro" id="IPR009029">
    <property type="entry name" value="HMG_CoA_Rdtase_sub-bd_dom_sf"/>
</dbReference>
<evidence type="ECO:0000313" key="3">
    <source>
        <dbReference type="EMBL" id="VDO87231.1"/>
    </source>
</evidence>
<dbReference type="InterPro" id="IPR023076">
    <property type="entry name" value="HMG_CoA_Rdtase_CS"/>
</dbReference>
<gene>
    <name evidence="3" type="ORF">SBAD_LOCUS689</name>
</gene>
<dbReference type="WBParaSite" id="SBAD_0000071201-mRNA-1">
    <property type="protein sequence ID" value="SBAD_0000071201-mRNA-1"/>
    <property type="gene ID" value="SBAD_0000071201"/>
</dbReference>
<dbReference type="GO" id="GO:0005778">
    <property type="term" value="C:peroxisomal membrane"/>
    <property type="evidence" value="ECO:0007669"/>
    <property type="project" value="TreeGrafter"/>
</dbReference>
<dbReference type="InterPro" id="IPR002202">
    <property type="entry name" value="HMG_CoA_Rdtase"/>
</dbReference>
<evidence type="ECO:0000313" key="5">
    <source>
        <dbReference type="WBParaSite" id="SBAD_0000071201-mRNA-1"/>
    </source>
</evidence>
<dbReference type="PROSITE" id="PS50065">
    <property type="entry name" value="HMG_COA_REDUCTASE_4"/>
    <property type="match status" value="1"/>
</dbReference>
<organism evidence="5">
    <name type="scientific">Soboliphyme baturini</name>
    <dbReference type="NCBI Taxonomy" id="241478"/>
    <lineage>
        <taxon>Eukaryota</taxon>
        <taxon>Metazoa</taxon>
        <taxon>Ecdysozoa</taxon>
        <taxon>Nematoda</taxon>
        <taxon>Enoplea</taxon>
        <taxon>Dorylaimia</taxon>
        <taxon>Dioctophymatida</taxon>
        <taxon>Dioctophymatoidea</taxon>
        <taxon>Soboliphymatidae</taxon>
        <taxon>Soboliphyme</taxon>
    </lineage>
</organism>
<dbReference type="PANTHER" id="PTHR10572">
    <property type="entry name" value="3-HYDROXY-3-METHYLGLUTARYL-COENZYME A REDUCTASE"/>
    <property type="match status" value="1"/>
</dbReference>
<dbReference type="Proteomes" id="UP000270296">
    <property type="component" value="Unassembled WGS sequence"/>
</dbReference>
<reference evidence="3 4" key="2">
    <citation type="submission" date="2018-11" db="EMBL/GenBank/DDBJ databases">
        <authorList>
            <consortium name="Pathogen Informatics"/>
        </authorList>
    </citation>
    <scope>NUCLEOTIDE SEQUENCE [LARGE SCALE GENOMIC DNA]</scope>
</reference>
<accession>A0A183IAP5</accession>
<dbReference type="SUPFAM" id="SSF56542">
    <property type="entry name" value="Substrate-binding domain of HMG-CoA reductase"/>
    <property type="match status" value="1"/>
</dbReference>
<dbReference type="EC" id="1.1.1.34" evidence="2"/>
<dbReference type="Gene3D" id="3.90.770.10">
    <property type="entry name" value="3-hydroxy-3-methylglutaryl-coenzyme A Reductase, Chain A, domain 2"/>
    <property type="match status" value="1"/>
</dbReference>
<dbReference type="GO" id="GO:0008299">
    <property type="term" value="P:isoprenoid biosynthetic process"/>
    <property type="evidence" value="ECO:0007669"/>
    <property type="project" value="TreeGrafter"/>
</dbReference>
<dbReference type="InterPro" id="IPR023074">
    <property type="entry name" value="HMG_CoA_Rdtase_cat_sf"/>
</dbReference>
<sequence length="102" mass="10755">MLGCAGGHVSQPGMNSKKLARVICATVMAGELSLLSALSAGHLVRSHLRYNRSTASFNTQEDRSVAQADHGSSALLSQLASVAHPFLKPCHLRPDSCSKVLT</sequence>
<evidence type="ECO:0000256" key="1">
    <source>
        <dbReference type="ARBA" id="ARBA00005084"/>
    </source>
</evidence>
<dbReference type="GO" id="GO:0016126">
    <property type="term" value="P:sterol biosynthetic process"/>
    <property type="evidence" value="ECO:0007669"/>
    <property type="project" value="TreeGrafter"/>
</dbReference>
<dbReference type="EMBL" id="UZAM01003021">
    <property type="protein sequence ID" value="VDO87231.1"/>
    <property type="molecule type" value="Genomic_DNA"/>
</dbReference>
<name>A0A183IAP5_9BILA</name>
<dbReference type="GO" id="GO:0004420">
    <property type="term" value="F:hydroxymethylglutaryl-CoA reductase (NADPH) activity"/>
    <property type="evidence" value="ECO:0007669"/>
    <property type="project" value="UniProtKB-EC"/>
</dbReference>
<protein>
    <recommendedName>
        <fullName evidence="2">hydroxymethylglutaryl-CoA reductase (NADPH)</fullName>
        <ecNumber evidence="2">1.1.1.34</ecNumber>
    </recommendedName>
</protein>
<evidence type="ECO:0000313" key="4">
    <source>
        <dbReference type="Proteomes" id="UP000270296"/>
    </source>
</evidence>
<proteinExistence type="predicted"/>
<dbReference type="PROSITE" id="PS01192">
    <property type="entry name" value="HMG_COA_REDUCTASE_3"/>
    <property type="match status" value="1"/>
</dbReference>
<dbReference type="Pfam" id="PF00368">
    <property type="entry name" value="HMG-CoA_red"/>
    <property type="match status" value="1"/>
</dbReference>
<dbReference type="GO" id="GO:0005789">
    <property type="term" value="C:endoplasmic reticulum membrane"/>
    <property type="evidence" value="ECO:0007669"/>
    <property type="project" value="TreeGrafter"/>
</dbReference>
<dbReference type="OrthoDB" id="310654at2759"/>
<evidence type="ECO:0000256" key="2">
    <source>
        <dbReference type="ARBA" id="ARBA00012999"/>
    </source>
</evidence>
<keyword evidence="4" id="KW-1185">Reference proteome</keyword>